<dbReference type="GO" id="GO:0032454">
    <property type="term" value="F:histone H3K9 demethylase activity"/>
    <property type="evidence" value="ECO:0007669"/>
    <property type="project" value="TreeGrafter"/>
</dbReference>
<dbReference type="Gene3D" id="3.30.70.330">
    <property type="match status" value="3"/>
</dbReference>
<reference evidence="2" key="1">
    <citation type="submission" date="2021-02" db="EMBL/GenBank/DDBJ databases">
        <authorList>
            <person name="Nowell W R."/>
        </authorList>
    </citation>
    <scope>NUCLEOTIDE SEQUENCE</scope>
</reference>
<dbReference type="GO" id="GO:0010468">
    <property type="term" value="P:regulation of gene expression"/>
    <property type="evidence" value="ECO:0007669"/>
    <property type="project" value="TreeGrafter"/>
</dbReference>
<protein>
    <recommendedName>
        <fullName evidence="1">JmjC domain-containing protein</fullName>
    </recommendedName>
</protein>
<dbReference type="PROSITE" id="PS51184">
    <property type="entry name" value="JMJC"/>
    <property type="match status" value="2"/>
</dbReference>
<dbReference type="EMBL" id="CAJNON010000217">
    <property type="protein sequence ID" value="CAF1112751.1"/>
    <property type="molecule type" value="Genomic_DNA"/>
</dbReference>
<dbReference type="OrthoDB" id="8951118at2759"/>
<name>A0A814Q0E5_9BILA</name>
<feature type="domain" description="JmjC" evidence="1">
    <location>
        <begin position="125"/>
        <end position="284"/>
    </location>
</feature>
<comment type="caution">
    <text evidence="2">The sequence shown here is derived from an EMBL/GenBank/DDBJ whole genome shotgun (WGS) entry which is preliminary data.</text>
</comment>
<dbReference type="InterPro" id="IPR003347">
    <property type="entry name" value="JmjC_dom"/>
</dbReference>
<evidence type="ECO:0000259" key="1">
    <source>
        <dbReference type="PROSITE" id="PS51184"/>
    </source>
</evidence>
<dbReference type="SMART" id="SM00360">
    <property type="entry name" value="RRM"/>
    <property type="match status" value="3"/>
</dbReference>
<organism evidence="2 3">
    <name type="scientific">Adineta steineri</name>
    <dbReference type="NCBI Taxonomy" id="433720"/>
    <lineage>
        <taxon>Eukaryota</taxon>
        <taxon>Metazoa</taxon>
        <taxon>Spiralia</taxon>
        <taxon>Gnathifera</taxon>
        <taxon>Rotifera</taxon>
        <taxon>Eurotatoria</taxon>
        <taxon>Bdelloidea</taxon>
        <taxon>Adinetida</taxon>
        <taxon>Adinetidae</taxon>
        <taxon>Adineta</taxon>
    </lineage>
</organism>
<proteinExistence type="predicted"/>
<dbReference type="GO" id="GO:0005634">
    <property type="term" value="C:nucleus"/>
    <property type="evidence" value="ECO:0007669"/>
    <property type="project" value="TreeGrafter"/>
</dbReference>
<dbReference type="Pfam" id="PF02373">
    <property type="entry name" value="JmjC"/>
    <property type="match status" value="2"/>
</dbReference>
<dbReference type="InterPro" id="IPR000504">
    <property type="entry name" value="RRM_dom"/>
</dbReference>
<dbReference type="PANTHER" id="PTHR10694:SF7">
    <property type="entry name" value="[HISTONE H3]-TRIMETHYL-L-LYSINE(9) DEMETHYLASE"/>
    <property type="match status" value="1"/>
</dbReference>
<dbReference type="SUPFAM" id="SSF54928">
    <property type="entry name" value="RNA-binding domain, RBD"/>
    <property type="match status" value="3"/>
</dbReference>
<dbReference type="InterPro" id="IPR035979">
    <property type="entry name" value="RBD_domain_sf"/>
</dbReference>
<dbReference type="GO" id="GO:0003723">
    <property type="term" value="F:RNA binding"/>
    <property type="evidence" value="ECO:0007669"/>
    <property type="project" value="InterPro"/>
</dbReference>
<dbReference type="PANTHER" id="PTHR10694">
    <property type="entry name" value="LYSINE-SPECIFIC DEMETHYLASE"/>
    <property type="match status" value="1"/>
</dbReference>
<dbReference type="Gene3D" id="2.60.120.650">
    <property type="entry name" value="Cupin"/>
    <property type="match status" value="2"/>
</dbReference>
<accession>A0A814Q0E5</accession>
<dbReference type="SMART" id="SM00558">
    <property type="entry name" value="JmjC"/>
    <property type="match status" value="2"/>
</dbReference>
<evidence type="ECO:0000313" key="3">
    <source>
        <dbReference type="Proteomes" id="UP000663891"/>
    </source>
</evidence>
<dbReference type="Proteomes" id="UP000663891">
    <property type="component" value="Unassembled WGS sequence"/>
</dbReference>
<evidence type="ECO:0000313" key="2">
    <source>
        <dbReference type="EMBL" id="CAF1112751.1"/>
    </source>
</evidence>
<dbReference type="InterPro" id="IPR012677">
    <property type="entry name" value="Nucleotide-bd_a/b_plait_sf"/>
</dbReference>
<dbReference type="GO" id="GO:0000785">
    <property type="term" value="C:chromatin"/>
    <property type="evidence" value="ECO:0007669"/>
    <property type="project" value="TreeGrafter"/>
</dbReference>
<dbReference type="GO" id="GO:0051864">
    <property type="term" value="F:histone H3K36 demethylase activity"/>
    <property type="evidence" value="ECO:0007669"/>
    <property type="project" value="TreeGrafter"/>
</dbReference>
<sequence>MDIPTLEINNDELQNFASFIYKHEQLLREFGAIKIQPNSDCKLNLKKRRKNIIFCPVAEQIVKINEDEPIYSVQKVNNMDEIMPQNLLVTDESSFWSSLSCSNNNNNRRLMNISFLPNTSFFCRKTSPTYFNIHRLPKQSLLKLGGKKVTDQVVPCVRRAHGSGAIFPLRSTQQRLFSVNYHHEGGVHHWYIIPTCERDALQKAIGSKNFPVCFDHGQLLVDPSILEKHHIRYYQIQQRPNEFVVLAVGTLAQSFAKGASWSESIDFALPSWIKEGRASAAASPCQCNIPNNDSPNTIDVTLFTGDIIEKYISSLLSSGTDDKSLNLEDISDIDMVTVSTPNSIDDNSLDVNTVLARDAKLTIPISRLAPTSYEPPTPATTTSIIFSFADNKDKNKCDENNIIMDYELLAEGSFGDVIEWNTSDMISIDSFLLEYASELNTQNQLDQTTKSTNIHGNTGNDYSMEADLLLLDAMMNPDIPNATTCVSTHTQANEHVEILRDKSETQLSDPSTFPLEIHATTINERNDHKKKRTLNQARNQHKALFVSGLRNNVSISDIRRHFTGCTEVTIKRHHTRPHLKYAVVCHRTSEEAEYNLQRPRSKISSIIMDIPTLEINNDELQNFVSFVYKHEQLLKEYGAIKIQPNIDCKLGLKKQRKNLILCPVTEQIVKINEDELIYSVQKINNIDETIPQNLLVTDESSFWSSISCSNNNTNRRQTNISFLPKTSFFYRKISSTYFNIHNVPKQSLLKLGGKKVTRQVVPCVRRTHGSGAIFPLTSAQQRLLSVNYHHEGAVHHWYIIPTYERDVLQKAISPKNVPVCLDHGQLLVDPSILEKHHIRYHRIKQRPNEFVVLAAGTLAQSFSEGANWSESIDFALPGWIEEGRASAATSPCQCDISNNYSLNTIDITLFTHNLIEKYISSHLTNSTDNKSMTFEDISDIDMATVSTPNDTDDNSLDVHAVLARNAKLTIPISRLAPTSYEPPTPATTTSISCLFTDNKDKNTCDGNNINMDYELLAEGRFGDVTEWNTSDMISIDSFLLEYASELNTQNQLDQASKSTNIHGNTGNDYSMEADFLLFDAMMNLDIPNATTCVSTHTQANEHIEIFRNKSETHTNDPSTLSLDISATTISERNDHKKKRTLNQARNQHKALYVSALRNSVSIKDIRRHFTGCTEVTIKRHHTRPHLKYAVVCHRTPEEAEYNLKRPSNYCLLGSEYRVEYAIIRYDDERQAASVVDQAKKYKINGQPLSISLYSFNAVLARNAKLIIPIVRLSPTSYDPLTPATTTSISCSLTDNKDKNTCNDNNIDMNYELLAEGSFGDVTEWNTSDMISIDSFLLDFASELNTQNQLDQTTKYTNIHGNTRNDYSMEADFLLYDAMMNLDIPNATTCVSTHRQANEHIEISGDKSETQSSDPSTFPLDIHARTSNEQNDHKKKRTLNQARNQHKALFVSGLSNNVSIKDIRRHFIGCTNVTIKRHHTRPHLKYAVVCHRTSEEAEYNLKRPSNYCLLGSEYRVDMEPDLLLFDAMMNLDIPNATTCVSAHTQANEHIEILRDKSGTQLNSKKKKVVHFQSEITQQIRYAIVCHRTSEEAEYNLKRPSNYSLLGSEYRVEYAIIRYNDEQQAASVVDQAEKYKINGQPLSVSLYSNKSRSSIRTM</sequence>
<feature type="domain" description="JmjC" evidence="1">
    <location>
        <begin position="712"/>
        <end position="891"/>
    </location>
</feature>
<dbReference type="CDD" id="cd00590">
    <property type="entry name" value="RRM_SF"/>
    <property type="match status" value="2"/>
</dbReference>
<gene>
    <name evidence="2" type="ORF">VCS650_LOCUS20741</name>
</gene>